<sequence>MARIQDRRVPATEYDKSRELTAVADLDKLLFGYCNWPQHGGDAFVPKNHQVTGWAKGVQRSGRAVCTSSNLLVT</sequence>
<name>A0AAV4CLU1_9GAST</name>
<dbReference type="Proteomes" id="UP000735302">
    <property type="component" value="Unassembled WGS sequence"/>
</dbReference>
<dbReference type="AlphaFoldDB" id="A0AAV4CLU1"/>
<evidence type="ECO:0000313" key="2">
    <source>
        <dbReference type="Proteomes" id="UP000735302"/>
    </source>
</evidence>
<organism evidence="1 2">
    <name type="scientific">Plakobranchus ocellatus</name>
    <dbReference type="NCBI Taxonomy" id="259542"/>
    <lineage>
        <taxon>Eukaryota</taxon>
        <taxon>Metazoa</taxon>
        <taxon>Spiralia</taxon>
        <taxon>Lophotrochozoa</taxon>
        <taxon>Mollusca</taxon>
        <taxon>Gastropoda</taxon>
        <taxon>Heterobranchia</taxon>
        <taxon>Euthyneura</taxon>
        <taxon>Panpulmonata</taxon>
        <taxon>Sacoglossa</taxon>
        <taxon>Placobranchoidea</taxon>
        <taxon>Plakobranchidae</taxon>
        <taxon>Plakobranchus</taxon>
    </lineage>
</organism>
<comment type="caution">
    <text evidence="1">The sequence shown here is derived from an EMBL/GenBank/DDBJ whole genome shotgun (WGS) entry which is preliminary data.</text>
</comment>
<reference evidence="1 2" key="1">
    <citation type="journal article" date="2021" name="Elife">
        <title>Chloroplast acquisition without the gene transfer in kleptoplastic sea slugs, Plakobranchus ocellatus.</title>
        <authorList>
            <person name="Maeda T."/>
            <person name="Takahashi S."/>
            <person name="Yoshida T."/>
            <person name="Shimamura S."/>
            <person name="Takaki Y."/>
            <person name="Nagai Y."/>
            <person name="Toyoda A."/>
            <person name="Suzuki Y."/>
            <person name="Arimoto A."/>
            <person name="Ishii H."/>
            <person name="Satoh N."/>
            <person name="Nishiyama T."/>
            <person name="Hasebe M."/>
            <person name="Maruyama T."/>
            <person name="Minagawa J."/>
            <person name="Obokata J."/>
            <person name="Shigenobu S."/>
        </authorList>
    </citation>
    <scope>NUCLEOTIDE SEQUENCE [LARGE SCALE GENOMIC DNA]</scope>
</reference>
<evidence type="ECO:0000313" key="1">
    <source>
        <dbReference type="EMBL" id="GFO32892.1"/>
    </source>
</evidence>
<keyword evidence="2" id="KW-1185">Reference proteome</keyword>
<accession>A0AAV4CLU1</accession>
<protein>
    <submittedName>
        <fullName evidence="1">Uncharacterized protein</fullName>
    </submittedName>
</protein>
<dbReference type="EMBL" id="BLXT01006697">
    <property type="protein sequence ID" value="GFO32892.1"/>
    <property type="molecule type" value="Genomic_DNA"/>
</dbReference>
<gene>
    <name evidence="1" type="ORF">PoB_005939700</name>
</gene>
<proteinExistence type="predicted"/>